<protein>
    <submittedName>
        <fullName evidence="2">Uncharacterized protein</fullName>
    </submittedName>
</protein>
<name>A0A545U9C2_9GAMM</name>
<gene>
    <name evidence="2" type="ORF">FKG94_00510</name>
</gene>
<organism evidence="2 3">
    <name type="scientific">Exilibacterium tricleocarpae</name>
    <dbReference type="NCBI Taxonomy" id="2591008"/>
    <lineage>
        <taxon>Bacteria</taxon>
        <taxon>Pseudomonadati</taxon>
        <taxon>Pseudomonadota</taxon>
        <taxon>Gammaproteobacteria</taxon>
        <taxon>Cellvibrionales</taxon>
        <taxon>Cellvibrionaceae</taxon>
        <taxon>Exilibacterium</taxon>
    </lineage>
</organism>
<dbReference type="AlphaFoldDB" id="A0A545U9C2"/>
<accession>A0A545U9C2</accession>
<sequence>MNKKAIKKLVLITLIGLSPSWAWSTSLIKMSSADMVDSAVSIIHGRCTGVTSQWVKGSLVTKATISVTDTLKGIVDREITLVVPGGVDRTRAVPVAVTYPGIPTLTPNEEMILFLENSNRLTNAYSLVGFSQGFYAVVNNGTSSFAARRMDGKAEQLEAFKEKIRRLVK</sequence>
<dbReference type="EMBL" id="VHSG01000002">
    <property type="protein sequence ID" value="TQV86076.1"/>
    <property type="molecule type" value="Genomic_DNA"/>
</dbReference>
<proteinExistence type="predicted"/>
<dbReference type="OrthoDB" id="7063142at2"/>
<keyword evidence="3" id="KW-1185">Reference proteome</keyword>
<reference evidence="2 3" key="1">
    <citation type="submission" date="2019-06" db="EMBL/GenBank/DDBJ databases">
        <title>Whole genome sequence for Cellvibrionaceae sp. R142.</title>
        <authorList>
            <person name="Wang G."/>
        </authorList>
    </citation>
    <scope>NUCLEOTIDE SEQUENCE [LARGE SCALE GENOMIC DNA]</scope>
    <source>
        <strain evidence="2 3">R142</strain>
    </source>
</reference>
<feature type="signal peptide" evidence="1">
    <location>
        <begin position="1"/>
        <end position="22"/>
    </location>
</feature>
<comment type="caution">
    <text evidence="2">The sequence shown here is derived from an EMBL/GenBank/DDBJ whole genome shotgun (WGS) entry which is preliminary data.</text>
</comment>
<keyword evidence="1" id="KW-0732">Signal</keyword>
<evidence type="ECO:0000256" key="1">
    <source>
        <dbReference type="SAM" id="SignalP"/>
    </source>
</evidence>
<feature type="chain" id="PRO_5021848067" evidence="1">
    <location>
        <begin position="23"/>
        <end position="169"/>
    </location>
</feature>
<dbReference type="Proteomes" id="UP000319732">
    <property type="component" value="Unassembled WGS sequence"/>
</dbReference>
<evidence type="ECO:0000313" key="3">
    <source>
        <dbReference type="Proteomes" id="UP000319732"/>
    </source>
</evidence>
<evidence type="ECO:0000313" key="2">
    <source>
        <dbReference type="EMBL" id="TQV86076.1"/>
    </source>
</evidence>
<dbReference type="RefSeq" id="WP_142902228.1">
    <property type="nucleotide sequence ID" value="NZ_ML660087.1"/>
</dbReference>